<dbReference type="Proteomes" id="UP000886217">
    <property type="component" value="Unassembled WGS sequence"/>
</dbReference>
<evidence type="ECO:0000256" key="1">
    <source>
        <dbReference type="ARBA" id="ARBA00004141"/>
    </source>
</evidence>
<evidence type="ECO:0000256" key="4">
    <source>
        <dbReference type="ARBA" id="ARBA00023136"/>
    </source>
</evidence>
<dbReference type="InterPro" id="IPR052556">
    <property type="entry name" value="PolySynth_Transporter"/>
</dbReference>
<dbReference type="CDD" id="cd13128">
    <property type="entry name" value="MATE_Wzx_like"/>
    <property type="match status" value="1"/>
</dbReference>
<dbReference type="EMBL" id="DRTU01000257">
    <property type="protein sequence ID" value="HHI01069.1"/>
    <property type="molecule type" value="Genomic_DNA"/>
</dbReference>
<comment type="caution">
    <text evidence="6">The sequence shown here is derived from an EMBL/GenBank/DDBJ whole genome shotgun (WGS) entry which is preliminary data.</text>
</comment>
<feature type="transmembrane region" description="Helical" evidence="5">
    <location>
        <begin position="89"/>
        <end position="109"/>
    </location>
</feature>
<protein>
    <submittedName>
        <fullName evidence="6">Flippase</fullName>
    </submittedName>
</protein>
<feature type="transmembrane region" description="Helical" evidence="5">
    <location>
        <begin position="297"/>
        <end position="322"/>
    </location>
</feature>
<evidence type="ECO:0000256" key="5">
    <source>
        <dbReference type="SAM" id="Phobius"/>
    </source>
</evidence>
<dbReference type="InterPro" id="IPR002797">
    <property type="entry name" value="Polysacc_synth"/>
</dbReference>
<feature type="transmembrane region" description="Helical" evidence="5">
    <location>
        <begin position="254"/>
        <end position="276"/>
    </location>
</feature>
<feature type="transmembrane region" description="Helical" evidence="5">
    <location>
        <begin position="12"/>
        <end position="34"/>
    </location>
</feature>
<feature type="transmembrane region" description="Helical" evidence="5">
    <location>
        <begin position="46"/>
        <end position="69"/>
    </location>
</feature>
<feature type="transmembrane region" description="Helical" evidence="5">
    <location>
        <begin position="386"/>
        <end position="405"/>
    </location>
</feature>
<evidence type="ECO:0000256" key="2">
    <source>
        <dbReference type="ARBA" id="ARBA00022692"/>
    </source>
</evidence>
<gene>
    <name evidence="6" type="ORF">ENL40_06355</name>
</gene>
<keyword evidence="3 5" id="KW-1133">Transmembrane helix</keyword>
<dbReference type="Pfam" id="PF01943">
    <property type="entry name" value="Polysacc_synt"/>
    <property type="match status" value="1"/>
</dbReference>
<feature type="transmembrane region" description="Helical" evidence="5">
    <location>
        <begin position="360"/>
        <end position="380"/>
    </location>
</feature>
<dbReference type="PANTHER" id="PTHR43424:SF1">
    <property type="entry name" value="LOCUS PUTATIVE PROTEIN 1-RELATED"/>
    <property type="match status" value="1"/>
</dbReference>
<feature type="transmembrane region" description="Helical" evidence="5">
    <location>
        <begin position="116"/>
        <end position="141"/>
    </location>
</feature>
<feature type="transmembrane region" description="Helical" evidence="5">
    <location>
        <begin position="156"/>
        <end position="185"/>
    </location>
</feature>
<proteinExistence type="predicted"/>
<dbReference type="PANTHER" id="PTHR43424">
    <property type="entry name" value="LOCUS PUTATIVE PROTEIN 1-RELATED"/>
    <property type="match status" value="1"/>
</dbReference>
<comment type="subcellular location">
    <subcellularLocation>
        <location evidence="1">Membrane</location>
        <topology evidence="1">Multi-pass membrane protein</topology>
    </subcellularLocation>
</comment>
<accession>A0A7C5P2L4</accession>
<dbReference type="AlphaFoldDB" id="A0A7C5P2L4"/>
<name>A0A7C5P2L4_THELI</name>
<evidence type="ECO:0000313" key="6">
    <source>
        <dbReference type="EMBL" id="HHI01069.1"/>
    </source>
</evidence>
<reference evidence="6" key="1">
    <citation type="journal article" date="2020" name="mSystems">
        <title>Genome- and Community-Level Interaction Insights into Carbon Utilization and Element Cycling Functions of Hydrothermarchaeota in Hydrothermal Sediment.</title>
        <authorList>
            <person name="Zhou Z."/>
            <person name="Liu Y."/>
            <person name="Xu W."/>
            <person name="Pan J."/>
            <person name="Luo Z.H."/>
            <person name="Li M."/>
        </authorList>
    </citation>
    <scope>NUCLEOTIDE SEQUENCE [LARGE SCALE GENOMIC DNA]</scope>
    <source>
        <strain evidence="6">HyVt-93</strain>
    </source>
</reference>
<organism evidence="6">
    <name type="scientific">Thermococcus litoralis</name>
    <dbReference type="NCBI Taxonomy" id="2265"/>
    <lineage>
        <taxon>Archaea</taxon>
        <taxon>Methanobacteriati</taxon>
        <taxon>Methanobacteriota</taxon>
        <taxon>Thermococci</taxon>
        <taxon>Thermococcales</taxon>
        <taxon>Thermococcaceae</taxon>
        <taxon>Thermococcus</taxon>
    </lineage>
</organism>
<evidence type="ECO:0000256" key="3">
    <source>
        <dbReference type="ARBA" id="ARBA00022989"/>
    </source>
</evidence>
<sequence>MTESLKLRLIKNAGWLFGADVISKLLAYGVIVILSRTLGPEGLGQYSFIFYYVGLLGIFSDMGVGYYFMREVARDKSRLRDLLPDVLGFKIVLAVINFSIIVGITLFLPKPEWIKVLIVLAGAEAMLTWVSLVFVNLMYAYEVTKYEAIARALERFWAFFVGGAVLYLFKSLAPFIIAILAGYTLRESLRIKFGMKFVRGNIRIRFNPSRCRDLLKKSYPFWLIGLFVLIYSRTDTVMLSLMRGDYETGIYRGAYALIEVSFFIPSIVISTTMPSMARLWTEDKKTLEVLFRKSFQLLLLIGIAGTAGYYIFAKIGVLFVFGEKFLPSVPILHILAFAVPFMFLNSLLGSYMNATGRELTFTKITGFTALLNVLLNYLLIPNYGAKGAAVATVVSYGVANVLNFIKTLKDWGVKNG</sequence>
<keyword evidence="2 5" id="KW-0812">Transmembrane</keyword>
<feature type="transmembrane region" description="Helical" evidence="5">
    <location>
        <begin position="328"/>
        <end position="348"/>
    </location>
</feature>
<feature type="transmembrane region" description="Helical" evidence="5">
    <location>
        <begin position="219"/>
        <end position="242"/>
    </location>
</feature>
<dbReference type="GO" id="GO:0016020">
    <property type="term" value="C:membrane"/>
    <property type="evidence" value="ECO:0007669"/>
    <property type="project" value="UniProtKB-SubCell"/>
</dbReference>
<keyword evidence="4 5" id="KW-0472">Membrane</keyword>